<dbReference type="Gene3D" id="3.40.630.30">
    <property type="match status" value="1"/>
</dbReference>
<evidence type="ECO:0000259" key="1">
    <source>
        <dbReference type="PROSITE" id="PS51186"/>
    </source>
</evidence>
<dbReference type="PATRIC" id="fig|675816.5.peg.3000"/>
<dbReference type="STRING" id="675816.VIA_001057"/>
<dbReference type="SUPFAM" id="SSF55729">
    <property type="entry name" value="Acyl-CoA N-acyltransferases (Nat)"/>
    <property type="match status" value="1"/>
</dbReference>
<protein>
    <submittedName>
        <fullName evidence="2">GCN5-related N-acetyltransferase</fullName>
    </submittedName>
</protein>
<dbReference type="InterPro" id="IPR000182">
    <property type="entry name" value="GNAT_dom"/>
</dbReference>
<evidence type="ECO:0000313" key="4">
    <source>
        <dbReference type="Proteomes" id="UP000002817"/>
    </source>
</evidence>
<dbReference type="EMBL" id="ACZV01000004">
    <property type="protein sequence ID" value="EEX93899.1"/>
    <property type="molecule type" value="Genomic_DNA"/>
</dbReference>
<sequence length="153" mass="17247">MVKLTPLLEDVAKLSVAEQQLPYVGTIDEVLINADENTHPHIVLNDEQVIGIFLIDMLYPQSYEFAESGSLGFRAFLIDQRQQGQGYGGKVMSQLRDYLVQHYPSHHSIYLTVNCKNATAYQCYVKNGFHDTKECYLGGAAGPQHIMLMKLHT</sequence>
<accession>C9QGV4</accession>
<dbReference type="Proteomes" id="UP000003515">
    <property type="component" value="Unassembled WGS sequence"/>
</dbReference>
<proteinExistence type="predicted"/>
<dbReference type="OrthoDB" id="8304386at2"/>
<dbReference type="eggNOG" id="COG1670">
    <property type="taxonomic scope" value="Bacteria"/>
</dbReference>
<evidence type="ECO:0000313" key="2">
    <source>
        <dbReference type="EMBL" id="EEX93899.1"/>
    </source>
</evidence>
<name>C9QGV4_VIBOR</name>
<keyword evidence="5" id="KW-1185">Reference proteome</keyword>
<dbReference type="Pfam" id="PF00583">
    <property type="entry name" value="Acetyltransf_1"/>
    <property type="match status" value="1"/>
</dbReference>
<reference evidence="2 5" key="1">
    <citation type="submission" date="2009-10" db="EMBL/GenBank/DDBJ databases">
        <authorList>
            <consortium name="Los Alamos National Laboratory (LANL)"/>
            <consortium name="National Microbial Pathogen Data Resource (NMPDR)"/>
            <person name="Munk A.C."/>
            <person name="Chertkov O."/>
            <person name="Tapia R."/>
            <person name="Green L."/>
            <person name="Rogers Y."/>
            <person name="Detter J.C."/>
            <person name="Bruce D."/>
            <person name="Brettin T.S."/>
            <person name="Colwell R.R."/>
            <person name="Huq A."/>
            <person name="Grim C.J."/>
            <person name="Hasan N.A."/>
            <person name="Bartels D."/>
            <person name="Vonstein V."/>
        </authorList>
    </citation>
    <scope>NUCLEOTIDE SEQUENCE [LARGE SCALE GENOMIC DNA]</scope>
    <source>
        <strain evidence="2 5">CIP 102891</strain>
    </source>
</reference>
<dbReference type="PROSITE" id="PS51186">
    <property type="entry name" value="GNAT"/>
    <property type="match status" value="1"/>
</dbReference>
<organism evidence="3 4">
    <name type="scientific">Vibrio orientalis CIP 102891 = ATCC 33934</name>
    <dbReference type="NCBI Taxonomy" id="675816"/>
    <lineage>
        <taxon>Bacteria</taxon>
        <taxon>Pseudomonadati</taxon>
        <taxon>Pseudomonadota</taxon>
        <taxon>Gammaproteobacteria</taxon>
        <taxon>Vibrionales</taxon>
        <taxon>Vibrionaceae</taxon>
        <taxon>Vibrio</taxon>
        <taxon>Vibrio oreintalis group</taxon>
    </lineage>
</organism>
<reference evidence="3" key="2">
    <citation type="submission" date="2011-08" db="EMBL/GenBank/DDBJ databases">
        <authorList>
            <person name="Hoffman M."/>
            <person name="Strain E.A."/>
            <person name="Brown E."/>
            <person name="Allard M.W."/>
        </authorList>
    </citation>
    <scope>NUCLEOTIDE SEQUENCE</scope>
    <source>
        <strain evidence="3">CIP 102891</strain>
    </source>
</reference>
<evidence type="ECO:0000313" key="5">
    <source>
        <dbReference type="Proteomes" id="UP000003515"/>
    </source>
</evidence>
<dbReference type="InterPro" id="IPR016181">
    <property type="entry name" value="Acyl_CoA_acyltransferase"/>
</dbReference>
<dbReference type="Proteomes" id="UP000002817">
    <property type="component" value="Unassembled WGS sequence"/>
</dbReference>
<dbReference type="RefSeq" id="WP_004411567.1">
    <property type="nucleotide sequence ID" value="NZ_ACZV01000004.1"/>
</dbReference>
<reference evidence="3 4" key="3">
    <citation type="journal article" date="2012" name="Int. J. Syst. Evol. Microbiol.">
        <title>Vibrio caribbeanicus sp. nov., isolated from the marine sponge Scleritoderma cyanea.</title>
        <authorList>
            <person name="Hoffmann M."/>
            <person name="Monday S.R."/>
            <person name="Allard M.W."/>
            <person name="Strain E.A."/>
            <person name="Whittaker P."/>
            <person name="Naum M."/>
            <person name="McCarthy P.J."/>
            <person name="Lopez J.V."/>
            <person name="Fischer M."/>
            <person name="Brown E.W."/>
        </authorList>
    </citation>
    <scope>NUCLEOTIDE SEQUENCE [LARGE SCALE GENOMIC DNA]</scope>
    <source>
        <strain evidence="3">CIP 102891</strain>
        <strain evidence="4">CIP 102891 / ATCC 33934</strain>
    </source>
</reference>
<comment type="caution">
    <text evidence="3">The sequence shown here is derived from an EMBL/GenBank/DDBJ whole genome shotgun (WGS) entry which is preliminary data.</text>
</comment>
<evidence type="ECO:0000313" key="3">
    <source>
        <dbReference type="EMBL" id="EGU48350.1"/>
    </source>
</evidence>
<feature type="domain" description="N-acetyltransferase" evidence="1">
    <location>
        <begin position="2"/>
        <end position="153"/>
    </location>
</feature>
<dbReference type="EMBL" id="AFWH01000040">
    <property type="protein sequence ID" value="EGU48350.1"/>
    <property type="molecule type" value="Genomic_DNA"/>
</dbReference>
<dbReference type="AlphaFoldDB" id="C9QGV4"/>
<dbReference type="GO" id="GO:0016747">
    <property type="term" value="F:acyltransferase activity, transferring groups other than amino-acyl groups"/>
    <property type="evidence" value="ECO:0007669"/>
    <property type="project" value="InterPro"/>
</dbReference>
<gene>
    <name evidence="2" type="ORF">VIA_001057</name>
    <name evidence="3" type="ORF">VIOR3934_14607</name>
</gene>